<organism evidence="2 3">
    <name type="scientific">Subtercola vilae</name>
    <dbReference type="NCBI Taxonomy" id="2056433"/>
    <lineage>
        <taxon>Bacteria</taxon>
        <taxon>Bacillati</taxon>
        <taxon>Actinomycetota</taxon>
        <taxon>Actinomycetes</taxon>
        <taxon>Micrococcales</taxon>
        <taxon>Microbacteriaceae</taxon>
        <taxon>Subtercola</taxon>
    </lineage>
</organism>
<evidence type="ECO:0000313" key="2">
    <source>
        <dbReference type="EMBL" id="TIH32273.1"/>
    </source>
</evidence>
<evidence type="ECO:0000313" key="3">
    <source>
        <dbReference type="Proteomes" id="UP000306192"/>
    </source>
</evidence>
<accession>A0A4T2BKW9</accession>
<comment type="caution">
    <text evidence="2">The sequence shown here is derived from an EMBL/GenBank/DDBJ whole genome shotgun (WGS) entry which is preliminary data.</text>
</comment>
<sequence length="525" mass="59156">MADLSIRKVLEQVQSGQLRIPAFQRGFVWDADRVAYLMDSIHKGYPFGALILWRTKEQLNSERDLGPFTLPDREDEFPVDYVLDGQQRLTSIFGVFQSEIAANEGHDTNWTTVYYDFDAEKDLQESQFYALLPDQVDLVRHFPVGKFFDVAGYRAATQHLTPERLEEIDHVQAIFKEAAIPVQLIETDDRAKVAIVFERVNRLGVELDIFQLLSAWTWSEEFDLQDKFADLAEDLKPFGFAAVGEDSNLLLRCCSAIIGSDASSSGLLALNGAEVRDRFDEIISGIKGAVDFLRSNLHVEKLENLPYPTLIVPLAVYFAAKDSKTVLVSEAQRAEMVRWFWRACFSRRFSAGVLRNLNRDVGEAKRLRTSEKLGLSEIPWSIDKEFFIDNRFTVSSVATKTFILLLVQSNPLSFVSGSRVSLGEVLRHYNRKEFHHLNPQKFLKGEGRDSADINRLVNFAIISAADNKALGGVAPSRYRAKLPASKLGNILNSALCPPSLFNDDYGTFIDERSLLLWGAANALAE</sequence>
<dbReference type="Proteomes" id="UP000306192">
    <property type="component" value="Unassembled WGS sequence"/>
</dbReference>
<feature type="domain" description="GmrSD restriction endonucleases N-terminal" evidence="1">
    <location>
        <begin position="7"/>
        <end position="216"/>
    </location>
</feature>
<dbReference type="RefSeq" id="WP_136643299.1">
    <property type="nucleotide sequence ID" value="NZ_QYRT01000041.1"/>
</dbReference>
<evidence type="ECO:0000259" key="1">
    <source>
        <dbReference type="Pfam" id="PF03235"/>
    </source>
</evidence>
<dbReference type="PANTHER" id="PTHR37292:SF2">
    <property type="entry name" value="DUF262 DOMAIN-CONTAINING PROTEIN"/>
    <property type="match status" value="1"/>
</dbReference>
<dbReference type="OrthoDB" id="9787127at2"/>
<dbReference type="Pfam" id="PF03235">
    <property type="entry name" value="GmrSD_N"/>
    <property type="match status" value="1"/>
</dbReference>
<name>A0A4T2BKW9_9MICO</name>
<reference evidence="2 3" key="1">
    <citation type="journal article" date="2019" name="Microorganisms">
        <title>Systematic Affiliation and Genome Analysis of Subtercola vilae DB165(T) with Particular Emphasis on Cold Adaptation of an Isolate from a High-Altitude Cold Volcano Lake.</title>
        <authorList>
            <person name="Villalobos A.S."/>
            <person name="Wiese J."/>
            <person name="Imhoff J.F."/>
            <person name="Dorador C."/>
            <person name="Keller A."/>
            <person name="Hentschel U."/>
        </authorList>
    </citation>
    <scope>NUCLEOTIDE SEQUENCE [LARGE SCALE GENOMIC DNA]</scope>
    <source>
        <strain evidence="2 3">DB165</strain>
    </source>
</reference>
<proteinExistence type="predicted"/>
<protein>
    <submittedName>
        <fullName evidence="2">DUF262 domain-containing protein</fullName>
    </submittedName>
</protein>
<dbReference type="PANTHER" id="PTHR37292">
    <property type="entry name" value="VNG6097C"/>
    <property type="match status" value="1"/>
</dbReference>
<dbReference type="AlphaFoldDB" id="A0A4T2BKW9"/>
<dbReference type="EMBL" id="QYRT01000041">
    <property type="protein sequence ID" value="TIH32273.1"/>
    <property type="molecule type" value="Genomic_DNA"/>
</dbReference>
<gene>
    <name evidence="2" type="ORF">D4765_15895</name>
</gene>
<dbReference type="InterPro" id="IPR004919">
    <property type="entry name" value="GmrSD_N"/>
</dbReference>
<keyword evidence="3" id="KW-1185">Reference proteome</keyword>